<keyword evidence="9" id="KW-0812">Transmembrane</keyword>
<dbReference type="EMBL" id="DVKI01000129">
    <property type="protein sequence ID" value="HIT17543.1"/>
    <property type="molecule type" value="Genomic_DNA"/>
</dbReference>
<comment type="caution">
    <text evidence="12">The sequence shown here is derived from an EMBL/GenBank/DDBJ whole genome shotgun (WGS) entry which is preliminary data.</text>
</comment>
<reference evidence="12" key="2">
    <citation type="journal article" date="2021" name="PeerJ">
        <title>Extensive microbial diversity within the chicken gut microbiome revealed by metagenomics and culture.</title>
        <authorList>
            <person name="Gilroy R."/>
            <person name="Ravi A."/>
            <person name="Getino M."/>
            <person name="Pursley I."/>
            <person name="Horton D.L."/>
            <person name="Alikhan N.F."/>
            <person name="Baker D."/>
            <person name="Gharbi K."/>
            <person name="Hall N."/>
            <person name="Watson M."/>
            <person name="Adriaenssens E.M."/>
            <person name="Foster-Nyarko E."/>
            <person name="Jarju S."/>
            <person name="Secka A."/>
            <person name="Antonio M."/>
            <person name="Oren A."/>
            <person name="Chaudhuri R.R."/>
            <person name="La Ragione R."/>
            <person name="Hildebrand F."/>
            <person name="Pallen M.J."/>
        </authorList>
    </citation>
    <scope>NUCLEOTIDE SEQUENCE</scope>
    <source>
        <strain evidence="12">14508</strain>
    </source>
</reference>
<dbReference type="InterPro" id="IPR001460">
    <property type="entry name" value="PCN-bd_Tpept"/>
</dbReference>
<name>A0A9D1KAE4_9FIRM</name>
<evidence type="ECO:0000256" key="7">
    <source>
        <dbReference type="ARBA" id="ARBA00034000"/>
    </source>
</evidence>
<keyword evidence="6" id="KW-0511">Multifunctional enzyme</keyword>
<evidence type="ECO:0000256" key="9">
    <source>
        <dbReference type="SAM" id="Phobius"/>
    </source>
</evidence>
<evidence type="ECO:0000256" key="1">
    <source>
        <dbReference type="ARBA" id="ARBA00022645"/>
    </source>
</evidence>
<accession>A0A9D1KAE4</accession>
<dbReference type="SUPFAM" id="SSF53955">
    <property type="entry name" value="Lysozyme-like"/>
    <property type="match status" value="1"/>
</dbReference>
<dbReference type="Pfam" id="PF00912">
    <property type="entry name" value="Transgly"/>
    <property type="match status" value="1"/>
</dbReference>
<dbReference type="SUPFAM" id="SSF56601">
    <property type="entry name" value="beta-lactamase/transpeptidase-like"/>
    <property type="match status" value="1"/>
</dbReference>
<dbReference type="InterPro" id="IPR036950">
    <property type="entry name" value="PBP_transglycosylase"/>
</dbReference>
<feature type="domain" description="Penicillin-binding protein transpeptidase" evidence="10">
    <location>
        <begin position="328"/>
        <end position="626"/>
    </location>
</feature>
<evidence type="ECO:0000256" key="6">
    <source>
        <dbReference type="ARBA" id="ARBA00023268"/>
    </source>
</evidence>
<dbReference type="Gene3D" id="3.40.710.10">
    <property type="entry name" value="DD-peptidase/beta-lactamase superfamily"/>
    <property type="match status" value="1"/>
</dbReference>
<keyword evidence="1" id="KW-0121">Carboxypeptidase</keyword>
<dbReference type="GO" id="GO:0008658">
    <property type="term" value="F:penicillin binding"/>
    <property type="evidence" value="ECO:0007669"/>
    <property type="project" value="InterPro"/>
</dbReference>
<dbReference type="PANTHER" id="PTHR32282">
    <property type="entry name" value="BINDING PROTEIN TRANSPEPTIDASE, PUTATIVE-RELATED"/>
    <property type="match status" value="1"/>
</dbReference>
<keyword evidence="5" id="KW-0378">Hydrolase</keyword>
<dbReference type="Gene3D" id="1.10.3810.10">
    <property type="entry name" value="Biosynthetic peptidoglycan transglycosylase-like"/>
    <property type="match status" value="1"/>
</dbReference>
<comment type="catalytic activity">
    <reaction evidence="8">
        <text>[GlcNAc-(1-&gt;4)-Mur2Ac(oyl-L-Ala-gamma-D-Glu-L-Lys-D-Ala-D-Ala)](n)-di-trans,octa-cis-undecaprenyl diphosphate + beta-D-GlcNAc-(1-&gt;4)-Mur2Ac(oyl-L-Ala-gamma-D-Glu-L-Lys-D-Ala-D-Ala)-di-trans,octa-cis-undecaprenyl diphosphate = [GlcNAc-(1-&gt;4)-Mur2Ac(oyl-L-Ala-gamma-D-Glu-L-Lys-D-Ala-D-Ala)](n+1)-di-trans,octa-cis-undecaprenyl diphosphate + di-trans,octa-cis-undecaprenyl diphosphate + H(+)</text>
        <dbReference type="Rhea" id="RHEA:23708"/>
        <dbReference type="Rhea" id="RHEA-COMP:9602"/>
        <dbReference type="Rhea" id="RHEA-COMP:9603"/>
        <dbReference type="ChEBI" id="CHEBI:15378"/>
        <dbReference type="ChEBI" id="CHEBI:58405"/>
        <dbReference type="ChEBI" id="CHEBI:60033"/>
        <dbReference type="ChEBI" id="CHEBI:78435"/>
        <dbReference type="EC" id="2.4.99.28"/>
    </reaction>
</comment>
<proteinExistence type="predicted"/>
<evidence type="ECO:0000313" key="12">
    <source>
        <dbReference type="EMBL" id="HIT17543.1"/>
    </source>
</evidence>
<dbReference type="GO" id="GO:0006508">
    <property type="term" value="P:proteolysis"/>
    <property type="evidence" value="ECO:0007669"/>
    <property type="project" value="UniProtKB-KW"/>
</dbReference>
<evidence type="ECO:0000259" key="11">
    <source>
        <dbReference type="Pfam" id="PF00912"/>
    </source>
</evidence>
<dbReference type="GO" id="GO:0030288">
    <property type="term" value="C:outer membrane-bounded periplasmic space"/>
    <property type="evidence" value="ECO:0007669"/>
    <property type="project" value="TreeGrafter"/>
</dbReference>
<evidence type="ECO:0000256" key="5">
    <source>
        <dbReference type="ARBA" id="ARBA00022801"/>
    </source>
</evidence>
<dbReference type="Pfam" id="PF00905">
    <property type="entry name" value="Transpeptidase"/>
    <property type="match status" value="1"/>
</dbReference>
<dbReference type="InterPro" id="IPR023346">
    <property type="entry name" value="Lysozyme-like_dom_sf"/>
</dbReference>
<dbReference type="InterPro" id="IPR050396">
    <property type="entry name" value="Glycosyltr_51/Transpeptidase"/>
</dbReference>
<sequence length="791" mass="90567">MKNKRKNILLHFTNIFAILFLCVCLIGISYTIVIFSNTPSLNIAPMETKAVSVVYDNQNQYVTHLQKESVSQVRYEELPDVFIDALLSEEDVRFFVHNGIDIPRLLSAVYKNVVSHSYAQGASTLTQQLIKNTMLNSNKTLKRKLEEMYLSYQIEKIYSKKEIIELYANYICFDGINPGANYASLKFFNKPISQVTLPEAALLVGMVNLPTYYNPFKNPIPATKRRNEVLDAMVENGAIASYQAETAKAFPLEKMLYYASDDQKTTYPFQAYLDIVYTQIKEYTNLDPYTTPMEIYTYMDPVLQAEIDLMQQNQSSYIHFDNDLQQFAAAIINNENGALIAAFGGRNYAGQRLFNRAYDMVRQPASTIKPILSYALAYEHLDWSDQHKVVDEPTLYPNTNQQVHNVDQNYMGELMIDEAIGYSRNTIAVQTLQEVVQHIGMNGVTDYLNQIQLLDTQPEDVSYAYALGAFHYGVSPTQLAAAYAMLANQGIYKTPLAVKKIVLLNEDKEIQFDIQNQRVLQEDSVYLLNSVMENVMKKNFWNINVIQPQDVHVCAKTGTSSFDRQLLEEYDYPSNSYKDRWLAGYSKNLTIAAWTGFDVTEKGKETYFVPSSNDANIVKQFFKRIMDIAGIPNQTYPKPNNIISIPIVKGSYPYLLPTNNVNSDSIVVAQFKREAMPTLYICEPAITKIVEFDYYVSDSKLTILIPNAISEENQYHKIFDYEKIYGDLELICEIKNEQNESYRIVLDQSINEIDLFSKGNYTMELYYQYKNGHNKGPSQIETFTIQKGSLF</sequence>
<evidence type="ECO:0000313" key="13">
    <source>
        <dbReference type="Proteomes" id="UP000886893"/>
    </source>
</evidence>
<evidence type="ECO:0000256" key="4">
    <source>
        <dbReference type="ARBA" id="ARBA00022679"/>
    </source>
</evidence>
<dbReference type="InterPro" id="IPR012338">
    <property type="entry name" value="Beta-lactam/transpept-like"/>
</dbReference>
<evidence type="ECO:0000259" key="10">
    <source>
        <dbReference type="Pfam" id="PF00905"/>
    </source>
</evidence>
<keyword evidence="9" id="KW-0472">Membrane</keyword>
<dbReference type="InterPro" id="IPR001264">
    <property type="entry name" value="Glyco_trans_51"/>
</dbReference>
<feature type="domain" description="Glycosyl transferase family 51" evidence="11">
    <location>
        <begin position="61"/>
        <end position="233"/>
    </location>
</feature>
<evidence type="ECO:0000256" key="2">
    <source>
        <dbReference type="ARBA" id="ARBA00022670"/>
    </source>
</evidence>
<dbReference type="AlphaFoldDB" id="A0A9D1KAE4"/>
<keyword evidence="9" id="KW-1133">Transmembrane helix</keyword>
<dbReference type="GO" id="GO:0008955">
    <property type="term" value="F:peptidoglycan glycosyltransferase activity"/>
    <property type="evidence" value="ECO:0007669"/>
    <property type="project" value="UniProtKB-EC"/>
</dbReference>
<gene>
    <name evidence="12" type="ORF">IAD04_04110</name>
</gene>
<protein>
    <submittedName>
        <fullName evidence="12">Transglycosylase domain-containing protein</fullName>
    </submittedName>
</protein>
<dbReference type="GO" id="GO:0009002">
    <property type="term" value="F:serine-type D-Ala-D-Ala carboxypeptidase activity"/>
    <property type="evidence" value="ECO:0007669"/>
    <property type="project" value="UniProtKB-EC"/>
</dbReference>
<keyword evidence="2" id="KW-0645">Protease</keyword>
<dbReference type="Proteomes" id="UP000886893">
    <property type="component" value="Unassembled WGS sequence"/>
</dbReference>
<organism evidence="12 13">
    <name type="scientific">Candidatus Caccosoma faecigallinarum</name>
    <dbReference type="NCBI Taxonomy" id="2840720"/>
    <lineage>
        <taxon>Bacteria</taxon>
        <taxon>Bacillati</taxon>
        <taxon>Bacillota</taxon>
        <taxon>Bacillota incertae sedis</taxon>
        <taxon>Candidatus Caccosoma</taxon>
    </lineage>
</organism>
<evidence type="ECO:0000256" key="8">
    <source>
        <dbReference type="ARBA" id="ARBA00049902"/>
    </source>
</evidence>
<keyword evidence="3" id="KW-0328">Glycosyltransferase</keyword>
<comment type="catalytic activity">
    <reaction evidence="7">
        <text>Preferential cleavage: (Ac)2-L-Lys-D-Ala-|-D-Ala. Also transpeptidation of peptidyl-alanyl moieties that are N-acyl substituents of D-alanine.</text>
        <dbReference type="EC" id="3.4.16.4"/>
    </reaction>
</comment>
<evidence type="ECO:0000256" key="3">
    <source>
        <dbReference type="ARBA" id="ARBA00022676"/>
    </source>
</evidence>
<reference evidence="12" key="1">
    <citation type="submission" date="2020-10" db="EMBL/GenBank/DDBJ databases">
        <authorList>
            <person name="Gilroy R."/>
        </authorList>
    </citation>
    <scope>NUCLEOTIDE SEQUENCE</scope>
    <source>
        <strain evidence="12">14508</strain>
    </source>
</reference>
<feature type="transmembrane region" description="Helical" evidence="9">
    <location>
        <begin position="12"/>
        <end position="35"/>
    </location>
</feature>
<dbReference type="PANTHER" id="PTHR32282:SF29">
    <property type="entry name" value="PENICILLIN-BINDING PROTEIN 1A"/>
    <property type="match status" value="1"/>
</dbReference>
<dbReference type="GO" id="GO:0009252">
    <property type="term" value="P:peptidoglycan biosynthetic process"/>
    <property type="evidence" value="ECO:0007669"/>
    <property type="project" value="TreeGrafter"/>
</dbReference>
<keyword evidence="4" id="KW-0808">Transferase</keyword>